<proteinExistence type="inferred from homology"/>
<keyword evidence="12" id="KW-1185">Reference proteome</keyword>
<dbReference type="AlphaFoldDB" id="A0A9W2V9V1"/>
<evidence type="ECO:0000256" key="3">
    <source>
        <dbReference type="ARBA" id="ARBA00022448"/>
    </source>
</evidence>
<dbReference type="GeneID" id="109246730"/>
<evidence type="ECO:0000256" key="6">
    <source>
        <dbReference type="ARBA" id="ARBA00022989"/>
    </source>
</evidence>
<protein>
    <submittedName>
        <fullName evidence="13">Solute carrier family 25 member 45 isoform X1</fullName>
    </submittedName>
</protein>
<accession>A0A9W2V9V1</accession>
<evidence type="ECO:0000256" key="1">
    <source>
        <dbReference type="ARBA" id="ARBA00004225"/>
    </source>
</evidence>
<feature type="repeat" description="Solcar" evidence="9">
    <location>
        <begin position="1"/>
        <end position="83"/>
    </location>
</feature>
<dbReference type="CTD" id="283130"/>
<sequence>MPVEEFVAGWISGALGLVLGHPFDTVKVRLQTQTTYRGIIDCMVKTYHHESLLGFFKGMSFPIASIAMVNSVLFGVYSNTLLALTATAHQERRAQPPSYIHVFIAGCTRGFVQHLSIQLLTDGVEEDAASRHQGESQLIGGREHRGGGTLAWLPSTPQPGAFRHPLFDIALTLLTYFTGQRARTKDRTRRLAGELMIHETPKGPGFSPAPSCAGHMPAYFPSPEICTPQKQGRELRPQASSRPRKAQLLSHPPLLLFRKQNRGAWVAQSVKRPTSAQVTILQFVSSSPGSGSVLTAQSLEPALDSVSLSLCSSPAHALSLNNK</sequence>
<dbReference type="Pfam" id="PF00153">
    <property type="entry name" value="Mito_carr"/>
    <property type="match status" value="1"/>
</dbReference>
<keyword evidence="7" id="KW-0496">Mitochondrion</keyword>
<keyword evidence="4 9" id="KW-0812">Transmembrane</keyword>
<dbReference type="Proteomes" id="UP001165780">
    <property type="component" value="Unplaced"/>
</dbReference>
<dbReference type="Gene3D" id="1.50.40.10">
    <property type="entry name" value="Mitochondrial carrier domain"/>
    <property type="match status" value="1"/>
</dbReference>
<comment type="subcellular location">
    <subcellularLocation>
        <location evidence="1">Mitochondrion membrane</location>
        <topology evidence="1">Multi-pass membrane protein</topology>
    </subcellularLocation>
</comment>
<dbReference type="InterPro" id="IPR050567">
    <property type="entry name" value="Mitochondrial_Carrier"/>
</dbReference>
<dbReference type="RefSeq" id="XP_053755436.1">
    <property type="nucleotide sequence ID" value="XM_053899461.1"/>
</dbReference>
<feature type="region of interest" description="Disordered" evidence="11">
    <location>
        <begin position="227"/>
        <end position="246"/>
    </location>
</feature>
<evidence type="ECO:0000256" key="9">
    <source>
        <dbReference type="PROSITE-ProRule" id="PRU00282"/>
    </source>
</evidence>
<dbReference type="GO" id="GO:0031966">
    <property type="term" value="C:mitochondrial membrane"/>
    <property type="evidence" value="ECO:0007669"/>
    <property type="project" value="UniProtKB-SubCell"/>
</dbReference>
<dbReference type="SUPFAM" id="SSF103506">
    <property type="entry name" value="Mitochondrial carrier"/>
    <property type="match status" value="1"/>
</dbReference>
<dbReference type="PANTHER" id="PTHR45624">
    <property type="entry name" value="MITOCHONDRIAL BASIC AMINO ACIDS TRANSPORTER-RELATED"/>
    <property type="match status" value="1"/>
</dbReference>
<reference evidence="13" key="1">
    <citation type="submission" date="2025-08" db="UniProtKB">
        <authorList>
            <consortium name="RefSeq"/>
        </authorList>
    </citation>
    <scope>IDENTIFICATION</scope>
    <source>
        <tissue evidence="13">Whole blood</tissue>
    </source>
</reference>
<evidence type="ECO:0000256" key="8">
    <source>
        <dbReference type="ARBA" id="ARBA00023136"/>
    </source>
</evidence>
<dbReference type="PROSITE" id="PS50920">
    <property type="entry name" value="SOLCAR"/>
    <property type="match status" value="1"/>
</dbReference>
<dbReference type="InterPro" id="IPR018108">
    <property type="entry name" value="MCP_transmembrane"/>
</dbReference>
<evidence type="ECO:0000256" key="11">
    <source>
        <dbReference type="SAM" id="MobiDB-lite"/>
    </source>
</evidence>
<dbReference type="GO" id="GO:0022857">
    <property type="term" value="F:transmembrane transporter activity"/>
    <property type="evidence" value="ECO:0007669"/>
    <property type="project" value="TreeGrafter"/>
</dbReference>
<evidence type="ECO:0000256" key="10">
    <source>
        <dbReference type="RuleBase" id="RU000488"/>
    </source>
</evidence>
<organism evidence="12 13">
    <name type="scientific">Panthera pardus</name>
    <name type="common">Leopard</name>
    <name type="synonym">Felis pardus</name>
    <dbReference type="NCBI Taxonomy" id="9691"/>
    <lineage>
        <taxon>Eukaryota</taxon>
        <taxon>Metazoa</taxon>
        <taxon>Chordata</taxon>
        <taxon>Craniata</taxon>
        <taxon>Vertebrata</taxon>
        <taxon>Euteleostomi</taxon>
        <taxon>Mammalia</taxon>
        <taxon>Eutheria</taxon>
        <taxon>Laurasiatheria</taxon>
        <taxon>Carnivora</taxon>
        <taxon>Feliformia</taxon>
        <taxon>Felidae</taxon>
        <taxon>Pantherinae</taxon>
        <taxon>Panthera</taxon>
    </lineage>
</organism>
<dbReference type="InterPro" id="IPR023395">
    <property type="entry name" value="MCP_dom_sf"/>
</dbReference>
<comment type="similarity">
    <text evidence="2 10">Belongs to the mitochondrial carrier (TC 2.A.29) family.</text>
</comment>
<gene>
    <name evidence="13" type="primary">SLC25A45</name>
</gene>
<keyword evidence="3 10" id="KW-0813">Transport</keyword>
<name>A0A9W2V9V1_PANPR</name>
<evidence type="ECO:0000256" key="7">
    <source>
        <dbReference type="ARBA" id="ARBA00023128"/>
    </source>
</evidence>
<evidence type="ECO:0000313" key="12">
    <source>
        <dbReference type="Proteomes" id="UP001165780"/>
    </source>
</evidence>
<evidence type="ECO:0000313" key="13">
    <source>
        <dbReference type="RefSeq" id="XP_053755436.1"/>
    </source>
</evidence>
<keyword evidence="5" id="KW-0677">Repeat</keyword>
<keyword evidence="8 9" id="KW-0472">Membrane</keyword>
<evidence type="ECO:0000256" key="5">
    <source>
        <dbReference type="ARBA" id="ARBA00022737"/>
    </source>
</evidence>
<dbReference type="PANTHER" id="PTHR45624:SF6">
    <property type="entry name" value="SOLUTE CARRIER FAMILY 25 MEMBER 45"/>
    <property type="match status" value="1"/>
</dbReference>
<keyword evidence="6" id="KW-1133">Transmembrane helix</keyword>
<evidence type="ECO:0000256" key="4">
    <source>
        <dbReference type="ARBA" id="ARBA00022692"/>
    </source>
</evidence>
<evidence type="ECO:0000256" key="2">
    <source>
        <dbReference type="ARBA" id="ARBA00006375"/>
    </source>
</evidence>